<evidence type="ECO:0000256" key="3">
    <source>
        <dbReference type="ARBA" id="ARBA00022679"/>
    </source>
</evidence>
<dbReference type="InterPro" id="IPR042102">
    <property type="entry name" value="RNA_pol_Rpb1_3_sf"/>
</dbReference>
<dbReference type="InterPro" id="IPR045867">
    <property type="entry name" value="DNA-dir_RpoC_beta_prime"/>
</dbReference>
<dbReference type="FunFam" id="1.10.274.100:FF:000010">
    <property type="entry name" value="DNA-directed RNA polymerase subunit"/>
    <property type="match status" value="1"/>
</dbReference>
<dbReference type="Pfam" id="PF00623">
    <property type="entry name" value="RNA_pol_Rpb1_2"/>
    <property type="match status" value="1"/>
</dbReference>
<dbReference type="Pfam" id="PF05000">
    <property type="entry name" value="RNA_pol_Rpb1_4"/>
    <property type="match status" value="1"/>
</dbReference>
<keyword evidence="4" id="KW-0548">Nucleotidyltransferase</keyword>
<evidence type="ECO:0000259" key="10">
    <source>
        <dbReference type="SMART" id="SM00663"/>
    </source>
</evidence>
<accession>A0A4S4ED08</accession>
<dbReference type="Proteomes" id="UP000306102">
    <property type="component" value="Unassembled WGS sequence"/>
</dbReference>
<dbReference type="GO" id="GO:0000428">
    <property type="term" value="C:DNA-directed RNA polymerase complex"/>
    <property type="evidence" value="ECO:0007669"/>
    <property type="project" value="UniProtKB-KW"/>
</dbReference>
<dbReference type="EMBL" id="SDRB02005492">
    <property type="protein sequence ID" value="THG14200.1"/>
    <property type="molecule type" value="Genomic_DNA"/>
</dbReference>
<dbReference type="STRING" id="542762.A0A4S4ED08"/>
<evidence type="ECO:0000313" key="12">
    <source>
        <dbReference type="Proteomes" id="UP000306102"/>
    </source>
</evidence>
<evidence type="ECO:0000256" key="8">
    <source>
        <dbReference type="ARBA" id="ARBA00048552"/>
    </source>
</evidence>
<evidence type="ECO:0000313" key="11">
    <source>
        <dbReference type="EMBL" id="THG14200.1"/>
    </source>
</evidence>
<dbReference type="InterPro" id="IPR007066">
    <property type="entry name" value="RNA_pol_Rpb1_3"/>
</dbReference>
<dbReference type="Gene3D" id="4.10.860.120">
    <property type="entry name" value="RNA polymerase II, clamp domain"/>
    <property type="match status" value="1"/>
</dbReference>
<gene>
    <name evidence="11" type="ORF">TEA_002829</name>
</gene>
<dbReference type="Gene3D" id="2.40.40.20">
    <property type="match status" value="1"/>
</dbReference>
<evidence type="ECO:0000256" key="2">
    <source>
        <dbReference type="ARBA" id="ARBA00022478"/>
    </source>
</evidence>
<evidence type="ECO:0000256" key="6">
    <source>
        <dbReference type="ARBA" id="ARBA00022833"/>
    </source>
</evidence>
<dbReference type="SMART" id="SM00663">
    <property type="entry name" value="RPOLA_N"/>
    <property type="match status" value="1"/>
</dbReference>
<keyword evidence="12" id="KW-1185">Reference proteome</keyword>
<dbReference type="Pfam" id="PF04983">
    <property type="entry name" value="RNA_pol_Rpb1_3"/>
    <property type="match status" value="1"/>
</dbReference>
<protein>
    <recommendedName>
        <fullName evidence="1">DNA-directed RNA polymerase</fullName>
        <ecNumber evidence="1">2.7.7.6</ecNumber>
    </recommendedName>
</protein>
<dbReference type="InterPro" id="IPR040403">
    <property type="entry name" value="NRPD1_N"/>
</dbReference>
<feature type="compositionally biased region" description="Low complexity" evidence="9">
    <location>
        <begin position="1508"/>
        <end position="1527"/>
    </location>
</feature>
<evidence type="ECO:0000256" key="1">
    <source>
        <dbReference type="ARBA" id="ARBA00012418"/>
    </source>
</evidence>
<dbReference type="GO" id="GO:0006351">
    <property type="term" value="P:DNA-templated transcription"/>
    <property type="evidence" value="ECO:0007669"/>
    <property type="project" value="InterPro"/>
</dbReference>
<dbReference type="Pfam" id="PF11523">
    <property type="entry name" value="DUF3223"/>
    <property type="match status" value="1"/>
</dbReference>
<comment type="caution">
    <text evidence="11">The sequence shown here is derived from an EMBL/GenBank/DDBJ whole genome shotgun (WGS) entry which is preliminary data.</text>
</comment>
<dbReference type="InterPro" id="IPR000722">
    <property type="entry name" value="RNA_pol_asu"/>
</dbReference>
<evidence type="ECO:0000256" key="9">
    <source>
        <dbReference type="SAM" id="MobiDB-lite"/>
    </source>
</evidence>
<feature type="domain" description="RNA polymerase N-terminal" evidence="10">
    <location>
        <begin position="147"/>
        <end position="448"/>
    </location>
</feature>
<keyword evidence="3" id="KW-0808">Transferase</keyword>
<dbReference type="Pfam" id="PF04998">
    <property type="entry name" value="RNA_pol_Rpb1_5"/>
    <property type="match status" value="1"/>
</dbReference>
<dbReference type="Gene3D" id="1.10.274.100">
    <property type="entry name" value="RNA polymerase Rpb1, domain 3"/>
    <property type="match status" value="1"/>
</dbReference>
<sequence>MNKASMDSQSFVELQVPSGVLTGINFSILNDVEAEKVSVLSIDAVNEVTDPKLGMPNLTSQCPTCGAKDVKSCEGHFGVIKFRLTIIHPYFISEFAQILNKICPGCKSVRRNRVKGAHPKSWQNCKYCDVSFREFYPRMKFNVSSNDLFGKTAIIVEVQKSNKSQNKISGDGLATDYWDVIPIDAQQQGFTKPNKRILSHAQDGRTRAFRKLVDFRGNANELSSRVLDGLKTSKIRAEQSPTNDSSSSTSGLKYVKELLLGKRSDHAFRMVVIGDPNLKLSEIGIPCYIAERLQVSEHLNKLNWDRLNTCCNLRILEKGEIYVRRKDQLIRVNCMGKLQIGDIVYRPLNDGDIVLINRPPSIHQHSFIALSVKVLPIKSVFSINPLICSPFRGDFDGDCLHGYVPQSIDARVELQELVALDRQLVNGQSGRNLLSLSHDSLTAAHLVVEDGVLLNRHQMQQLQMYCPHQLQLPAIEKAPLIKTSLWTGKQLFSLLLPPDFDYVCPSNGVHICKGELLSSSDGSSWLRDTDENLYECLIEHCREKALYFLYSAQHVLCEWLSMRGLSVSLSDLYLSSDLYSRKNMTDEVSWGLQEAERISHIKLLMVDGNRDFLIGSEESLNAMNFGAERMCYEKQKSAALSQVSASAFKQVLWDIQNLVYQYASNENSLVAMLKAGSKGNLMKLVQHSMCVGLQYASLPLSFRMPHQLSCSAWNDHKAIVSGHVTRDIPDERGGPYVPCAVVESSFLTGLNPLECFVHSLTSRDSSFSDNADLPGTLNRRLMFFMRDLYAGYDGTVRNAYGNQIVQFSYNIKDAASPSSGTDGSFYDSACGAVGGQPVGSLAACAISEAAYSALDHPISALETSPLLNLKKILECGVKKISGDKTASLYLSKKLGRWTHGFEYGALEVQSHLERLLFSDIVSTVMIFFSPQTSSGRAQTSPWVCHFHICKEMAKRRRLTVKFIVDALKMKWESTSARLKTHLPKLEIMIKDCSDMQKENNATFCITVTMVERTRNLDVQFITFRDMVIPSLLGTVVKGFPEFKKVDISWKDGANLSRSHRRFSGELYLRVFMSENCERTKFWSAILDSCLQIMDMIDWERSHPDDVHDMTSAYGIDVARKCFLSSLKSAISETGKSILPKHLLLAADCLSTTGEFVALNAKGFAVQRKNAFVSSPFVQACFSNPADCLIKAAKKGLQDDLQGCLDELSWGKTPSIGTGGRFDIMYSGKGHELTKPENIYELLGGHVSSQEQNLKVKVPGEYNGMSDKCDPWPLCTSDVFSTKGNKNLEVSKKILRSFISLKDIQRLRQALKNILHRYPINHSLNEVDKSIATMALYFHPRGKEKIGNGALEIKVGHHPEHEDSRCFLLVRTDGTVEDFSYHKCVHGALEIIAPQRAKTYQSTWSKEEANLLCRSKKKVERRQEDGSIEQVEDDGISVSGMKYEDNLGMPIPSSKPYGSSFREDRPTTNRPVSKDLPLKPLSSRRQYTKKALDTSKQNRPKFCTRPSTSAPFNPFSSSDSDFPPLRSFLAGGFGHPTRDG</sequence>
<dbReference type="InterPro" id="IPR006592">
    <property type="entry name" value="RNA_pol_N"/>
</dbReference>
<proteinExistence type="predicted"/>
<evidence type="ECO:0000256" key="7">
    <source>
        <dbReference type="ARBA" id="ARBA00023163"/>
    </source>
</evidence>
<evidence type="ECO:0000256" key="4">
    <source>
        <dbReference type="ARBA" id="ARBA00022695"/>
    </source>
</evidence>
<comment type="catalytic activity">
    <reaction evidence="8">
        <text>RNA(n) + a ribonucleoside 5'-triphosphate = RNA(n+1) + diphosphate</text>
        <dbReference type="Rhea" id="RHEA:21248"/>
        <dbReference type="Rhea" id="RHEA-COMP:14527"/>
        <dbReference type="Rhea" id="RHEA-COMP:17342"/>
        <dbReference type="ChEBI" id="CHEBI:33019"/>
        <dbReference type="ChEBI" id="CHEBI:61557"/>
        <dbReference type="ChEBI" id="CHEBI:140395"/>
        <dbReference type="EC" id="2.7.7.6"/>
    </reaction>
</comment>
<dbReference type="GO" id="GO:0046872">
    <property type="term" value="F:metal ion binding"/>
    <property type="evidence" value="ECO:0007669"/>
    <property type="project" value="UniProtKB-KW"/>
</dbReference>
<dbReference type="Gene3D" id="6.20.50.80">
    <property type="match status" value="1"/>
</dbReference>
<dbReference type="Gene3D" id="3.10.450.40">
    <property type="match status" value="1"/>
</dbReference>
<keyword evidence="5" id="KW-0479">Metal-binding</keyword>
<dbReference type="PANTHER" id="PTHR19376">
    <property type="entry name" value="DNA-DIRECTED RNA POLYMERASE"/>
    <property type="match status" value="1"/>
</dbReference>
<keyword evidence="6" id="KW-0862">Zinc</keyword>
<dbReference type="Gene3D" id="3.30.1490.180">
    <property type="entry name" value="RNA polymerase ii"/>
    <property type="match status" value="1"/>
</dbReference>
<organism evidence="11 12">
    <name type="scientific">Camellia sinensis var. sinensis</name>
    <name type="common">China tea</name>
    <dbReference type="NCBI Taxonomy" id="542762"/>
    <lineage>
        <taxon>Eukaryota</taxon>
        <taxon>Viridiplantae</taxon>
        <taxon>Streptophyta</taxon>
        <taxon>Embryophyta</taxon>
        <taxon>Tracheophyta</taxon>
        <taxon>Spermatophyta</taxon>
        <taxon>Magnoliopsida</taxon>
        <taxon>eudicotyledons</taxon>
        <taxon>Gunneridae</taxon>
        <taxon>Pentapetalae</taxon>
        <taxon>asterids</taxon>
        <taxon>Ericales</taxon>
        <taxon>Theaceae</taxon>
        <taxon>Camellia</taxon>
    </lineage>
</organism>
<dbReference type="GO" id="GO:0003677">
    <property type="term" value="F:DNA binding"/>
    <property type="evidence" value="ECO:0007669"/>
    <property type="project" value="InterPro"/>
</dbReference>
<feature type="compositionally biased region" description="Basic and acidic residues" evidence="9">
    <location>
        <begin position="1460"/>
        <end position="1476"/>
    </location>
</feature>
<dbReference type="GO" id="GO:0003899">
    <property type="term" value="F:DNA-directed RNA polymerase activity"/>
    <property type="evidence" value="ECO:0007669"/>
    <property type="project" value="UniProtKB-EC"/>
</dbReference>
<feature type="compositionally biased region" description="Acidic residues" evidence="9">
    <location>
        <begin position="1425"/>
        <end position="1434"/>
    </location>
</feature>
<name>A0A4S4ED08_CAMSN</name>
<dbReference type="InterPro" id="IPR044893">
    <property type="entry name" value="RNA_pol_Rpb1_clamp_domain"/>
</dbReference>
<dbReference type="EC" id="2.7.7.6" evidence="1"/>
<feature type="region of interest" description="Disordered" evidence="9">
    <location>
        <begin position="1415"/>
        <end position="1539"/>
    </location>
</feature>
<evidence type="ECO:0000256" key="5">
    <source>
        <dbReference type="ARBA" id="ARBA00022723"/>
    </source>
</evidence>
<dbReference type="InterPro" id="IPR038120">
    <property type="entry name" value="Rpb1_funnel_sf"/>
</dbReference>
<dbReference type="InterPro" id="IPR007081">
    <property type="entry name" value="RNA_pol_Rpb1_5"/>
</dbReference>
<dbReference type="PANTHER" id="PTHR19376:SF36">
    <property type="entry name" value="DNA-DIRECTED RNA POLYMERASE IV SUBUNIT 1"/>
    <property type="match status" value="1"/>
</dbReference>
<dbReference type="Gene3D" id="1.10.132.30">
    <property type="match status" value="1"/>
</dbReference>
<keyword evidence="7" id="KW-0804">Transcription</keyword>
<reference evidence="11 12" key="1">
    <citation type="journal article" date="2018" name="Proc. Natl. Acad. Sci. U.S.A.">
        <title>Draft genome sequence of Camellia sinensis var. sinensis provides insights into the evolution of the tea genome and tea quality.</title>
        <authorList>
            <person name="Wei C."/>
            <person name="Yang H."/>
            <person name="Wang S."/>
            <person name="Zhao J."/>
            <person name="Liu C."/>
            <person name="Gao L."/>
            <person name="Xia E."/>
            <person name="Lu Y."/>
            <person name="Tai Y."/>
            <person name="She G."/>
            <person name="Sun J."/>
            <person name="Cao H."/>
            <person name="Tong W."/>
            <person name="Gao Q."/>
            <person name="Li Y."/>
            <person name="Deng W."/>
            <person name="Jiang X."/>
            <person name="Wang W."/>
            <person name="Chen Q."/>
            <person name="Zhang S."/>
            <person name="Li H."/>
            <person name="Wu J."/>
            <person name="Wang P."/>
            <person name="Li P."/>
            <person name="Shi C."/>
            <person name="Zheng F."/>
            <person name="Jian J."/>
            <person name="Huang B."/>
            <person name="Shan D."/>
            <person name="Shi M."/>
            <person name="Fang C."/>
            <person name="Yue Y."/>
            <person name="Li F."/>
            <person name="Li D."/>
            <person name="Wei S."/>
            <person name="Han B."/>
            <person name="Jiang C."/>
            <person name="Yin Y."/>
            <person name="Xia T."/>
            <person name="Zhang Z."/>
            <person name="Bennetzen J.L."/>
            <person name="Zhao S."/>
            <person name="Wan X."/>
        </authorList>
    </citation>
    <scope>NUCLEOTIDE SEQUENCE [LARGE SCALE GENOMIC DNA]</scope>
    <source>
        <strain evidence="12">cv. Shuchazao</strain>
        <tissue evidence="11">Leaf</tissue>
    </source>
</reference>
<dbReference type="SUPFAM" id="SSF64484">
    <property type="entry name" value="beta and beta-prime subunits of DNA dependent RNA-polymerase"/>
    <property type="match status" value="1"/>
</dbReference>
<dbReference type="InterPro" id="IPR007083">
    <property type="entry name" value="RNA_pol_Rpb1_4"/>
</dbReference>
<keyword evidence="2" id="KW-0240">DNA-directed RNA polymerase</keyword>
<dbReference type="CDD" id="cd10506">
    <property type="entry name" value="RNAP_IV_RPD1_N"/>
    <property type="match status" value="1"/>
</dbReference>